<evidence type="ECO:0000256" key="1">
    <source>
        <dbReference type="SAM" id="Phobius"/>
    </source>
</evidence>
<gene>
    <name evidence="2" type="ORF">SLU01_12060</name>
</gene>
<dbReference type="EMBL" id="BJYL01000016">
    <property type="protein sequence ID" value="GEN82894.1"/>
    <property type="molecule type" value="Genomic_DNA"/>
</dbReference>
<sequence>MFTVAIGVLAELYDIRFIYIIGSFAFLILGIIMNVIVLDKTKKTYYNGEEESHTDYCIQLLHKETVCVYGN</sequence>
<name>A0A511Z646_9BACL</name>
<comment type="caution">
    <text evidence="2">The sequence shown here is derived from an EMBL/GenBank/DDBJ whole genome shotgun (WGS) entry which is preliminary data.</text>
</comment>
<feature type="transmembrane region" description="Helical" evidence="1">
    <location>
        <begin position="17"/>
        <end position="38"/>
    </location>
</feature>
<evidence type="ECO:0000313" key="2">
    <source>
        <dbReference type="EMBL" id="GEN82894.1"/>
    </source>
</evidence>
<evidence type="ECO:0000313" key="3">
    <source>
        <dbReference type="Proteomes" id="UP000321901"/>
    </source>
</evidence>
<keyword evidence="3" id="KW-1185">Reference proteome</keyword>
<dbReference type="Proteomes" id="UP000321901">
    <property type="component" value="Unassembled WGS sequence"/>
</dbReference>
<keyword evidence="1" id="KW-1133">Transmembrane helix</keyword>
<reference evidence="2 3" key="1">
    <citation type="submission" date="2019-07" db="EMBL/GenBank/DDBJ databases">
        <title>Whole genome shotgun sequence of Sporosarcina luteola NBRC 105378.</title>
        <authorList>
            <person name="Hosoyama A."/>
            <person name="Uohara A."/>
            <person name="Ohji S."/>
            <person name="Ichikawa N."/>
        </authorList>
    </citation>
    <scope>NUCLEOTIDE SEQUENCE [LARGE SCALE GENOMIC DNA]</scope>
    <source>
        <strain evidence="2 3">NBRC 105378</strain>
    </source>
</reference>
<organism evidence="2 3">
    <name type="scientific">Sporosarcina luteola</name>
    <dbReference type="NCBI Taxonomy" id="582850"/>
    <lineage>
        <taxon>Bacteria</taxon>
        <taxon>Bacillati</taxon>
        <taxon>Bacillota</taxon>
        <taxon>Bacilli</taxon>
        <taxon>Bacillales</taxon>
        <taxon>Caryophanaceae</taxon>
        <taxon>Sporosarcina</taxon>
    </lineage>
</organism>
<protein>
    <submittedName>
        <fullName evidence="2">Uncharacterized protein</fullName>
    </submittedName>
</protein>
<proteinExistence type="predicted"/>
<keyword evidence="1" id="KW-0812">Transmembrane</keyword>
<keyword evidence="1" id="KW-0472">Membrane</keyword>
<dbReference type="AlphaFoldDB" id="A0A511Z646"/>
<accession>A0A511Z646</accession>